<evidence type="ECO:0000256" key="1">
    <source>
        <dbReference type="SAM" id="MobiDB-lite"/>
    </source>
</evidence>
<reference evidence="2" key="4">
    <citation type="journal article" date="2016" name="ILAR J">
        <title>Review of Elephant Endotheliotropic Herpesviruses and Acute Hemorrhagic Disease.</title>
        <authorList>
            <person name="Long S.Y."/>
            <person name="Latimer E.M."/>
            <person name="Hayward G.S."/>
        </authorList>
    </citation>
    <scope>NUCLEOTIDE SEQUENCE</scope>
    <source>
        <strain evidence="2">Nyah NAP97</strain>
    </source>
</reference>
<reference evidence="2" key="3">
    <citation type="journal article" date="2014" name="J. Virol.">
        <title>Comparative genome analysis of four elephant endotheliotropic herpesviruses, EEHV3, EEHV4, EEHV5, and EEHV6, from cases of hemorrhagic disease or viremia.</title>
        <authorList>
            <person name="Zong JC"/>
            <person name="Latimer EM"/>
            <person name="Long SY"/>
            <person name="Richman LK"/>
            <person name="Heaggans SY"/>
            <person name="Hayward GS."/>
        </authorList>
    </citation>
    <scope>NUCLEOTIDE SEQUENCE</scope>
    <source>
        <strain evidence="2">Nyah NAP97</strain>
    </source>
</reference>
<gene>
    <name evidence="2" type="primary">U71</name>
</gene>
<dbReference type="KEGG" id="vg:80541577"/>
<protein>
    <submittedName>
        <fullName evidence="2">Myristylated tegument protein</fullName>
    </submittedName>
</protein>
<evidence type="ECO:0000313" key="3">
    <source>
        <dbReference type="Proteomes" id="UP001162024"/>
    </source>
</evidence>
<dbReference type="Proteomes" id="UP001162024">
    <property type="component" value="Segment"/>
</dbReference>
<reference evidence="2" key="7">
    <citation type="submission" date="2019-08" db="EMBL/GenBank/DDBJ databases">
        <title>Complete Genome Assembly and Annotation of EEHV3A the First Example of a GC-Branch African Elephant Endotheliotrophic Herpesvirus Associated with Lethal Hemorrhagic Disease.</title>
        <authorList>
            <person name="Tan J."/>
            <person name="Ling P.D."/>
            <person name="Worley K."/>
            <person name="Proudfoot J."/>
            <person name="Bowman M."/>
            <person name="Qin X."/>
            <person name="Latimer E.M."/>
            <person name="Holder K."/>
            <person name="Fayette M."/>
            <person name="Nodolf S."/>
            <person name="Heaggans S.Y."/>
            <person name="Zong J.-C."/>
            <person name="Pearson V.R."/>
            <person name="Hayward G.S."/>
        </authorList>
    </citation>
    <scope>NUCLEOTIDE SEQUENCE</scope>
    <source>
        <strain evidence="2">Nyah NAP97</strain>
    </source>
</reference>
<name>A0A866VT63_9BETA</name>
<proteinExistence type="predicted"/>
<keyword evidence="3" id="KW-1185">Reference proteome</keyword>
<organism evidence="2 3">
    <name type="scientific">Elephant endotheliotropic herpesvirus 3A</name>
    <dbReference type="NCBI Taxonomy" id="1329409"/>
    <lineage>
        <taxon>Viruses</taxon>
        <taxon>Duplodnaviria</taxon>
        <taxon>Heunggongvirae</taxon>
        <taxon>Peploviricota</taxon>
        <taxon>Herviviricetes</taxon>
        <taxon>Herpesvirales</taxon>
        <taxon>Orthoherpesviridae</taxon>
        <taxon>Betaherpesvirinae</taxon>
        <taxon>Proboscivirus</taxon>
        <taxon>Elephant endotheliotropic herpesvirus 3</taxon>
    </lineage>
</organism>
<evidence type="ECO:0000313" key="2">
    <source>
        <dbReference type="EMBL" id="QOE74460.1"/>
    </source>
</evidence>
<sequence>MGSELSKGLCCQPSGSGKDAVRGCGGKGPCCWCCRKSGPGLKDKDGQPILLDDEAFEELSEEDEDDVNAPLVTEDCIIATTTDESVTVTVTHQPAKKGGDRNGYL</sequence>
<dbReference type="GeneID" id="80541577"/>
<reference evidence="2" key="2">
    <citation type="journal article" date="2013" name="Genome Announc.">
        <title>Complete Genome Sequence of Elephant Endotheliotropic Herpesvirus 1A.</title>
        <authorList>
            <person name="Ling P.D."/>
            <person name="Reid J.G."/>
            <person name="Qin X."/>
            <person name="Muzny D.M."/>
            <person name="Gibbs R."/>
            <person name="Petrosino J."/>
            <person name="Peng R."/>
            <person name="Zong J.C."/>
            <person name="Heaggans S.Y."/>
            <person name="Hayward G.S."/>
        </authorList>
    </citation>
    <scope>NUCLEOTIDE SEQUENCE</scope>
    <source>
        <strain evidence="2">Nyah NAP97</strain>
    </source>
</reference>
<reference evidence="2" key="1">
    <citation type="journal article" date="2009" name="Vet. Pathol.">
        <title>Clinico-pathologic features of fatal disease attributed to new variants of endotheliotropic herpesviruses in two Asian elephants (Elephas maximus).</title>
        <authorList>
            <person name="Garner M.M."/>
            <person name="Helmick K."/>
            <person name="Ochsenreiter J."/>
            <person name="Richman L.K."/>
            <person name="Latimer E."/>
            <person name="Wise A.G."/>
            <person name="Maes R.K."/>
            <person name="Kiupel M."/>
            <person name="Nordhausen R.W."/>
            <person name="Zong J.C."/>
            <person name="Hayward G.S."/>
        </authorList>
    </citation>
    <scope>NUCLEOTIDE SEQUENCE</scope>
    <source>
        <strain evidence="2">Nyah NAP97</strain>
    </source>
</reference>
<feature type="region of interest" description="Disordered" evidence="1">
    <location>
        <begin position="1"/>
        <end position="24"/>
    </location>
</feature>
<reference evidence="2" key="6">
    <citation type="journal article" date="2016" name="MSphere">
        <title>Comparison of the Gene Coding Contents and Other Unusual Features of the GC-Rich and AT-Rich Branch Probosciviruses.</title>
        <authorList>
            <person name="Ling P.D."/>
            <person name="Long S.Y."/>
            <person name="Zong J.C."/>
            <person name="Heaggans S.Y."/>
            <person name="Qin X."/>
            <person name="Hayward G.S."/>
        </authorList>
    </citation>
    <scope>NUCLEOTIDE SEQUENCE</scope>
    <source>
        <strain evidence="2">Nyah NAP97</strain>
    </source>
</reference>
<dbReference type="EMBL" id="MN373268">
    <property type="protein sequence ID" value="QOE74460.1"/>
    <property type="molecule type" value="Genomic_DNA"/>
</dbReference>
<dbReference type="RefSeq" id="YP_010802794.1">
    <property type="nucleotide sequence ID" value="NC_077039.1"/>
</dbReference>
<reference evidence="2" key="5">
    <citation type="journal article" date="2016" name="MSphere">
        <title>Complete Genome Sequence of Elephant Endotheliotropic Herpesvirus 4, the First Example of a GC-Rich Branch Proboscivirus.</title>
        <authorList>
            <person name="Ling P.D."/>
            <person name="Long S.Y."/>
            <person name="Fuery A."/>
            <person name="Peng R.S."/>
            <person name="Heaggans S.Y."/>
            <person name="Qin X."/>
            <person name="Worley K.C."/>
            <person name="Dugan S."/>
            <person name="Hayward G.S."/>
        </authorList>
    </citation>
    <scope>NUCLEOTIDE SEQUENCE</scope>
    <source>
        <strain evidence="2">Nyah NAP97</strain>
    </source>
</reference>
<accession>A0A866VT63</accession>